<evidence type="ECO:0000313" key="3">
    <source>
        <dbReference type="Proteomes" id="UP000029014"/>
    </source>
</evidence>
<feature type="region of interest" description="Disordered" evidence="1">
    <location>
        <begin position="1"/>
        <end position="27"/>
    </location>
</feature>
<proteinExistence type="predicted"/>
<sequence length="61" mass="6277">MSGPDPHRHRPLRKAGGETASCGIADQTMPGDVTGSFLAVRTLNPGIPGIVSAKSRIPIIA</sequence>
<keyword evidence="3" id="KW-1185">Reference proteome</keyword>
<dbReference type="STRING" id="1693.BMIN_0668"/>
<gene>
    <name evidence="2" type="ORF">BMIN_0668</name>
</gene>
<name>A0A087BQC1_9BIFI</name>
<comment type="caution">
    <text evidence="2">The sequence shown here is derived from an EMBL/GenBank/DDBJ whole genome shotgun (WGS) entry which is preliminary data.</text>
</comment>
<accession>A0A087BQC1</accession>
<evidence type="ECO:0000313" key="2">
    <source>
        <dbReference type="EMBL" id="KFI73221.1"/>
    </source>
</evidence>
<organism evidence="2 3">
    <name type="scientific">Bifidobacterium minimum</name>
    <dbReference type="NCBI Taxonomy" id="1693"/>
    <lineage>
        <taxon>Bacteria</taxon>
        <taxon>Bacillati</taxon>
        <taxon>Actinomycetota</taxon>
        <taxon>Actinomycetes</taxon>
        <taxon>Bifidobacteriales</taxon>
        <taxon>Bifidobacteriaceae</taxon>
        <taxon>Bifidobacterium</taxon>
    </lineage>
</organism>
<dbReference type="Proteomes" id="UP000029014">
    <property type="component" value="Unassembled WGS sequence"/>
</dbReference>
<protein>
    <submittedName>
        <fullName evidence="2">Uncharacterized protein</fullName>
    </submittedName>
</protein>
<evidence type="ECO:0000256" key="1">
    <source>
        <dbReference type="SAM" id="MobiDB-lite"/>
    </source>
</evidence>
<dbReference type="AlphaFoldDB" id="A0A087BQC1"/>
<dbReference type="EMBL" id="JGZD01000007">
    <property type="protein sequence ID" value="KFI73221.1"/>
    <property type="molecule type" value="Genomic_DNA"/>
</dbReference>
<reference evidence="2 3" key="1">
    <citation type="submission" date="2014-03" db="EMBL/GenBank/DDBJ databases">
        <title>Genomics of Bifidobacteria.</title>
        <authorList>
            <person name="Ventura M."/>
            <person name="Milani C."/>
            <person name="Lugli G.A."/>
        </authorList>
    </citation>
    <scope>NUCLEOTIDE SEQUENCE [LARGE SCALE GENOMIC DNA]</scope>
    <source>
        <strain evidence="2 3">LMG 11592</strain>
    </source>
</reference>